<dbReference type="Pfam" id="PF02254">
    <property type="entry name" value="TrkA_N"/>
    <property type="match status" value="1"/>
</dbReference>
<dbReference type="GO" id="GO:0034220">
    <property type="term" value="P:monoatomic ion transmembrane transport"/>
    <property type="evidence" value="ECO:0007669"/>
    <property type="project" value="UniProtKB-KW"/>
</dbReference>
<dbReference type="NCBIfam" id="NF007828">
    <property type="entry name" value="PRK10537.1"/>
    <property type="match status" value="1"/>
</dbReference>
<dbReference type="SUPFAM" id="SSF81324">
    <property type="entry name" value="Voltage-gated potassium channels"/>
    <property type="match status" value="2"/>
</dbReference>
<feature type="transmembrane region" description="Helical" evidence="2">
    <location>
        <begin position="136"/>
        <end position="156"/>
    </location>
</feature>
<comment type="caution">
    <text evidence="4">The sequence shown here is derived from an EMBL/GenBank/DDBJ whole genome shotgun (WGS) entry which is preliminary data.</text>
</comment>
<evidence type="ECO:0000259" key="3">
    <source>
        <dbReference type="PROSITE" id="PS51201"/>
    </source>
</evidence>
<name>A0ABT0N6C4_9GAMM</name>
<feature type="transmembrane region" description="Helical" evidence="2">
    <location>
        <begin position="87"/>
        <end position="106"/>
    </location>
</feature>
<evidence type="ECO:0000313" key="5">
    <source>
        <dbReference type="Proteomes" id="UP001202831"/>
    </source>
</evidence>
<feature type="transmembrane region" description="Helical" evidence="2">
    <location>
        <begin position="59"/>
        <end position="80"/>
    </location>
</feature>
<dbReference type="SUPFAM" id="SSF51735">
    <property type="entry name" value="NAD(P)-binding Rossmann-fold domains"/>
    <property type="match status" value="1"/>
</dbReference>
<dbReference type="Gene3D" id="3.40.50.720">
    <property type="entry name" value="NAD(P)-binding Rossmann-like Domain"/>
    <property type="match status" value="1"/>
</dbReference>
<proteinExistence type="predicted"/>
<keyword evidence="2" id="KW-0472">Membrane</keyword>
<protein>
    <submittedName>
        <fullName evidence="4">Voltage-gated potassium channel protein</fullName>
    </submittedName>
</protein>
<evidence type="ECO:0000256" key="2">
    <source>
        <dbReference type="SAM" id="Phobius"/>
    </source>
</evidence>
<feature type="transmembrane region" description="Helical" evidence="2">
    <location>
        <begin position="112"/>
        <end position="129"/>
    </location>
</feature>
<keyword evidence="4" id="KW-0406">Ion transport</keyword>
<keyword evidence="4" id="KW-0813">Transport</keyword>
<dbReference type="PROSITE" id="PS51201">
    <property type="entry name" value="RCK_N"/>
    <property type="match status" value="1"/>
</dbReference>
<keyword evidence="2" id="KW-0812">Transmembrane</keyword>
<feature type="transmembrane region" description="Helical" evidence="2">
    <location>
        <begin position="200"/>
        <end position="225"/>
    </location>
</feature>
<keyword evidence="4" id="KW-0407">Ion channel</keyword>
<dbReference type="Pfam" id="PF07885">
    <property type="entry name" value="Ion_trans_2"/>
    <property type="match status" value="1"/>
</dbReference>
<feature type="domain" description="RCK N-terminal" evidence="3">
    <location>
        <begin position="243"/>
        <end position="363"/>
    </location>
</feature>
<reference evidence="4 5" key="1">
    <citation type="submission" date="2022-01" db="EMBL/GenBank/DDBJ databases">
        <title>Whole genome-based taxonomy of the Shewanellaceae.</title>
        <authorList>
            <person name="Martin-Rodriguez A.J."/>
        </authorList>
    </citation>
    <scope>NUCLEOTIDE SEQUENCE [LARGE SCALE GENOMIC DNA]</scope>
    <source>
        <strain evidence="4 5">DSM 21332</strain>
    </source>
</reference>
<gene>
    <name evidence="4" type="primary">kch</name>
    <name evidence="4" type="ORF">L2725_09020</name>
</gene>
<comment type="subcellular location">
    <subcellularLocation>
        <location evidence="1">Cell membrane</location>
        <topology evidence="1">Multi-pass membrane protein</topology>
    </subcellularLocation>
</comment>
<dbReference type="PANTHER" id="PTHR43833:SF11">
    <property type="entry name" value="VOLTAGE-GATED POTASSIUM CHANNEL KCH"/>
    <property type="match status" value="1"/>
</dbReference>
<dbReference type="Gene3D" id="1.10.287.70">
    <property type="match status" value="1"/>
</dbReference>
<dbReference type="InterPro" id="IPR003148">
    <property type="entry name" value="RCK_N"/>
</dbReference>
<feature type="transmembrane region" description="Helical" evidence="2">
    <location>
        <begin position="21"/>
        <end position="39"/>
    </location>
</feature>
<evidence type="ECO:0000256" key="1">
    <source>
        <dbReference type="ARBA" id="ARBA00004651"/>
    </source>
</evidence>
<organism evidence="4 5">
    <name type="scientific">Shewanella corallii</name>
    <dbReference type="NCBI Taxonomy" id="560080"/>
    <lineage>
        <taxon>Bacteria</taxon>
        <taxon>Pseudomonadati</taxon>
        <taxon>Pseudomonadota</taxon>
        <taxon>Gammaproteobacteria</taxon>
        <taxon>Alteromonadales</taxon>
        <taxon>Shewanellaceae</taxon>
        <taxon>Shewanella</taxon>
    </lineage>
</organism>
<sequence>MKPLSHYWHAGLKAWVSLRHVLLAALVFLNGLMIFLSARGKAESLIELFHIKSFTTIDWSTVANGPWFLLGLFLMLNAIGLLYRARIAWAVSIVLLAIIVAFTWHFYPELKIHLSLCGGTLLLLFLFSADFNRSSAAAGGIVAFISFAVLLFYSTYGALYFGSGFHPAIGNLMDAFYFSMVTMTTVGYGDIIPVSEPARLFTISVIVAGITVFATSLTTVFGPIIKGGLDKLVKGNPKPMNRKNHFIVCGTSVLALSTIYQLKQRDMEVTVLTSAPEEDFAAIEQRAGCKLDLLSGDSTDNGLLKEAGVEQCKAVLALTEDDAANAFIVLSVKDFSPETKTVLSVNDAKNMNKVKQVKADVVLSPQLFGSEILASVLSGEPLDNDKLVSLLLTSGHGLFDKES</sequence>
<evidence type="ECO:0000313" key="4">
    <source>
        <dbReference type="EMBL" id="MCL2913935.1"/>
    </source>
</evidence>
<dbReference type="RefSeq" id="WP_115136301.1">
    <property type="nucleotide sequence ID" value="NZ_JAKIKT010000002.1"/>
</dbReference>
<keyword evidence="5" id="KW-1185">Reference proteome</keyword>
<dbReference type="Proteomes" id="UP001202831">
    <property type="component" value="Unassembled WGS sequence"/>
</dbReference>
<keyword evidence="2" id="KW-1133">Transmembrane helix</keyword>
<dbReference type="InterPro" id="IPR013099">
    <property type="entry name" value="K_chnl_dom"/>
</dbReference>
<dbReference type="InterPro" id="IPR036291">
    <property type="entry name" value="NAD(P)-bd_dom_sf"/>
</dbReference>
<dbReference type="InterPro" id="IPR050721">
    <property type="entry name" value="Trk_Ktr_HKT_K-transport"/>
</dbReference>
<accession>A0ABT0N6C4</accession>
<dbReference type="EMBL" id="JAKIKT010000002">
    <property type="protein sequence ID" value="MCL2913935.1"/>
    <property type="molecule type" value="Genomic_DNA"/>
</dbReference>
<dbReference type="PANTHER" id="PTHR43833">
    <property type="entry name" value="POTASSIUM CHANNEL PROTEIN 2-RELATED-RELATED"/>
    <property type="match status" value="1"/>
</dbReference>
<feature type="transmembrane region" description="Helical" evidence="2">
    <location>
        <begin position="168"/>
        <end position="188"/>
    </location>
</feature>